<dbReference type="RefSeq" id="WP_045583521.1">
    <property type="nucleotide sequence ID" value="NZ_CP012404.1"/>
</dbReference>
<reference evidence="3" key="1">
    <citation type="submission" date="2015-08" db="EMBL/GenBank/DDBJ databases">
        <title>Complete Genome Sequence of Azospirillum thiophilum BV-S.</title>
        <authorList>
            <person name="Fomenkov A."/>
            <person name="Vincze T."/>
            <person name="Grabovich M."/>
            <person name="Dubinina G."/>
            <person name="Orlova M."/>
            <person name="Belousova E."/>
            <person name="Roberts R.J."/>
        </authorList>
    </citation>
    <scope>NUCLEOTIDE SEQUENCE [LARGE SCALE GENOMIC DNA]</scope>
    <source>
        <strain evidence="3">BV-S</strain>
    </source>
</reference>
<evidence type="ECO:0000256" key="1">
    <source>
        <dbReference type="SAM" id="MobiDB-lite"/>
    </source>
</evidence>
<dbReference type="Proteomes" id="UP000069935">
    <property type="component" value="Chromosome 4"/>
</dbReference>
<name>A0AAC8W324_9PROT</name>
<organism evidence="2 3">
    <name type="scientific">Azospirillum thiophilum</name>
    <dbReference type="NCBI Taxonomy" id="528244"/>
    <lineage>
        <taxon>Bacteria</taxon>
        <taxon>Pseudomonadati</taxon>
        <taxon>Pseudomonadota</taxon>
        <taxon>Alphaproteobacteria</taxon>
        <taxon>Rhodospirillales</taxon>
        <taxon>Azospirillaceae</taxon>
        <taxon>Azospirillum</taxon>
    </lineage>
</organism>
<dbReference type="KEGG" id="ati:AL072_24585"/>
<evidence type="ECO:0000313" key="2">
    <source>
        <dbReference type="EMBL" id="ALG74163.1"/>
    </source>
</evidence>
<dbReference type="AlphaFoldDB" id="A0AAC8W324"/>
<evidence type="ECO:0000313" key="3">
    <source>
        <dbReference type="Proteomes" id="UP000069935"/>
    </source>
</evidence>
<keyword evidence="3" id="KW-1185">Reference proteome</keyword>
<dbReference type="EMBL" id="CP012404">
    <property type="protein sequence ID" value="ALG74163.1"/>
    <property type="molecule type" value="Genomic_DNA"/>
</dbReference>
<accession>A0AAC8W324</accession>
<feature type="region of interest" description="Disordered" evidence="1">
    <location>
        <begin position="1"/>
        <end position="20"/>
    </location>
</feature>
<protein>
    <submittedName>
        <fullName evidence="2">Uncharacterized protein</fullName>
    </submittedName>
</protein>
<gene>
    <name evidence="2" type="ORF">AL072_24585</name>
</gene>
<sequence>MSRELAKGSGNAPDELDASPPYGVAGYETWLRRGLDAYCHPSSTIGTRDVAFAPLIVNSNSFEGLAPQLIRYASGFPAGNEYLREAAGFALGAWNGETEHAPLVLAELLKLLRRLPHHSHVPYLRRLLCSSALMARCQGTSLPREAFDAVAGLLQFPAGERLFRDLRMQANFWNVHYVPRWLEEMVRANHLTWLEGLLLVGEELERAYPDGTALRPLIGRLAANAGPLDRVLSDLARAGHLGEWLKAQLFGRSGAPFRLIELPDPVTGRGTVLALIRGAERLVFDESAEGPEAYEHLFQLCGWIQCFPSESYPRPGRQTAHGDSQDIRDKFNDSITNWQSRKLSMGAPASSGTIPVPGRAASIKGYLQ</sequence>
<proteinExistence type="predicted"/>
<reference evidence="2 3" key="2">
    <citation type="journal article" date="2016" name="Genome Announc.">
        <title>Complete Genome Sequence of a Strain of Azospirillum thiophilum Isolated from a Sulfide Spring.</title>
        <authorList>
            <person name="Fomenkov A."/>
            <person name="Vincze T."/>
            <person name="Grabovich M."/>
            <person name="Anton B.P."/>
            <person name="Dubinina G."/>
            <person name="Orlova M."/>
            <person name="Belousova E."/>
            <person name="Roberts R.J."/>
        </authorList>
    </citation>
    <scope>NUCLEOTIDE SEQUENCE [LARGE SCALE GENOMIC DNA]</scope>
    <source>
        <strain evidence="2 3">BV-S</strain>
    </source>
</reference>